<accession>A0A977KBF6</accession>
<dbReference type="SUPFAM" id="SSF52540">
    <property type="entry name" value="P-loop containing nucleoside triphosphate hydrolases"/>
    <property type="match status" value="1"/>
</dbReference>
<dbReference type="AlphaFoldDB" id="A0A977KBF6"/>
<dbReference type="InterPro" id="IPR027417">
    <property type="entry name" value="P-loop_NTPase"/>
</dbReference>
<evidence type="ECO:0000313" key="2">
    <source>
        <dbReference type="Proteomes" id="UP001063698"/>
    </source>
</evidence>
<dbReference type="KEGG" id="ipc:IPA_06055"/>
<proteinExistence type="predicted"/>
<evidence type="ECO:0000313" key="1">
    <source>
        <dbReference type="EMBL" id="UXD22540.1"/>
    </source>
</evidence>
<sequence>MIYGEAGVGKSALASWLASSRCTESSLYISTEDELSFFHISCPKTKTSVIMDYRTLLLVLLENLDVDVLVIDSLSSITRYLPPEIGSKVSALVSWLMHRRGEKGKLSVTVAQVSAKSGRTPYHEFIEPWADYVVRVKRLREGKRMAIMECPREEIRCFTIGRGEISWVSC</sequence>
<gene>
    <name evidence="1" type="ORF">IPA_06055</name>
</gene>
<name>A0A977KBF6_9CREN</name>
<keyword evidence="2" id="KW-1185">Reference proteome</keyword>
<dbReference type="Proteomes" id="UP001063698">
    <property type="component" value="Chromosome"/>
</dbReference>
<protein>
    <submittedName>
        <fullName evidence="1">Uncharacterized protein</fullName>
    </submittedName>
</protein>
<dbReference type="EMBL" id="CP006868">
    <property type="protein sequence ID" value="UXD22540.1"/>
    <property type="molecule type" value="Genomic_DNA"/>
</dbReference>
<dbReference type="Gene3D" id="3.40.50.300">
    <property type="entry name" value="P-loop containing nucleotide triphosphate hydrolases"/>
    <property type="match status" value="1"/>
</dbReference>
<reference evidence="1" key="1">
    <citation type="submission" date="2013-11" db="EMBL/GenBank/DDBJ databases">
        <title>Comparative genomics of Ignicoccus.</title>
        <authorList>
            <person name="Podar M."/>
        </authorList>
    </citation>
    <scope>NUCLEOTIDE SEQUENCE</scope>
    <source>
        <strain evidence="1">DSM 13166</strain>
    </source>
</reference>
<organism evidence="1 2">
    <name type="scientific">Ignicoccus pacificus DSM 13166</name>
    <dbReference type="NCBI Taxonomy" id="940294"/>
    <lineage>
        <taxon>Archaea</taxon>
        <taxon>Thermoproteota</taxon>
        <taxon>Thermoprotei</taxon>
        <taxon>Desulfurococcales</taxon>
        <taxon>Desulfurococcaceae</taxon>
        <taxon>Ignicoccus</taxon>
    </lineage>
</organism>